<dbReference type="SUPFAM" id="SSF56954">
    <property type="entry name" value="Outer membrane efflux proteins (OEP)"/>
    <property type="match status" value="1"/>
</dbReference>
<protein>
    <submittedName>
        <fullName evidence="9">Transporter</fullName>
    </submittedName>
</protein>
<evidence type="ECO:0000313" key="9">
    <source>
        <dbReference type="EMBL" id="KFA93721.1"/>
    </source>
</evidence>
<evidence type="ECO:0000256" key="7">
    <source>
        <dbReference type="ARBA" id="ARBA00023237"/>
    </source>
</evidence>
<keyword evidence="4" id="KW-1134">Transmembrane beta strand</keyword>
<feature type="region of interest" description="Disordered" evidence="8">
    <location>
        <begin position="29"/>
        <end position="51"/>
    </location>
</feature>
<evidence type="ECO:0000313" key="10">
    <source>
        <dbReference type="Proteomes" id="UP000028547"/>
    </source>
</evidence>
<reference evidence="9 10" key="1">
    <citation type="submission" date="2014-07" db="EMBL/GenBank/DDBJ databases">
        <title>Draft Genome Sequence of Gephyronic Acid Producer, Cystobacter violaceus Strain Cb vi76.</title>
        <authorList>
            <person name="Stevens D.C."/>
            <person name="Young J."/>
            <person name="Carmichael R."/>
            <person name="Tan J."/>
            <person name="Taylor R.E."/>
        </authorList>
    </citation>
    <scope>NUCLEOTIDE SEQUENCE [LARGE SCALE GENOMIC DNA]</scope>
    <source>
        <strain evidence="9 10">Cb vi76</strain>
    </source>
</reference>
<sequence>MHLIRSAVVVPVCAWLALCVPEVRAQEQQSVPGPGAGTPSSGQSEPTREPLTLERAVSLAAERNETALTAQARAEAAEARVARARAFFFPRLNASATYTRRLQDVVRQVGGEEVVVQARNAFSGNATATVPLFDARGFPLLQAASRDREATALDAVEARRQVSFQAANAFLSTLGLQQVAQAAERRLVYARQSLEDAKARAQAGLASTNDVTRAQLDVATAEANLADAVGQAETSRLELGYLLVAPVEGPLAAPETLLGEASRPVESFSLLTEGALERRPDILSAKLRVRQQEALASEPLARLFPTLSATGVYSLTNEAGLAGRNWNAFVSVNLGWSLFDGGERYADRRERLALVRVQQLDVAARTRRVDVAVDQANVLLRTAQAALNQSQVAADAARQNAEETSILYRQGIASSLALSDAQVRQFEAEVALARARYALGSALLELRIAVGLDPLGKEP</sequence>
<dbReference type="GO" id="GO:0015562">
    <property type="term" value="F:efflux transmembrane transporter activity"/>
    <property type="evidence" value="ECO:0007669"/>
    <property type="project" value="InterPro"/>
</dbReference>
<dbReference type="Gene3D" id="1.20.1600.10">
    <property type="entry name" value="Outer membrane efflux proteins (OEP)"/>
    <property type="match status" value="1"/>
</dbReference>
<evidence type="ECO:0000256" key="1">
    <source>
        <dbReference type="ARBA" id="ARBA00004442"/>
    </source>
</evidence>
<dbReference type="GO" id="GO:1990281">
    <property type="term" value="C:efflux pump complex"/>
    <property type="evidence" value="ECO:0007669"/>
    <property type="project" value="TreeGrafter"/>
</dbReference>
<comment type="caution">
    <text evidence="9">The sequence shown here is derived from an EMBL/GenBank/DDBJ whole genome shotgun (WGS) entry which is preliminary data.</text>
</comment>
<gene>
    <name evidence="9" type="ORF">Q664_07440</name>
</gene>
<evidence type="ECO:0000256" key="5">
    <source>
        <dbReference type="ARBA" id="ARBA00022692"/>
    </source>
</evidence>
<dbReference type="PANTHER" id="PTHR30026:SF20">
    <property type="entry name" value="OUTER MEMBRANE PROTEIN TOLC"/>
    <property type="match status" value="1"/>
</dbReference>
<dbReference type="RefSeq" id="WP_043391411.1">
    <property type="nucleotide sequence ID" value="NZ_JPMI01000043.1"/>
</dbReference>
<dbReference type="InterPro" id="IPR051906">
    <property type="entry name" value="TolC-like"/>
</dbReference>
<evidence type="ECO:0000256" key="2">
    <source>
        <dbReference type="ARBA" id="ARBA00007613"/>
    </source>
</evidence>
<comment type="similarity">
    <text evidence="2">Belongs to the outer membrane factor (OMF) (TC 1.B.17) family.</text>
</comment>
<organism evidence="9 10">
    <name type="scientific">Archangium violaceum Cb vi76</name>
    <dbReference type="NCBI Taxonomy" id="1406225"/>
    <lineage>
        <taxon>Bacteria</taxon>
        <taxon>Pseudomonadati</taxon>
        <taxon>Myxococcota</taxon>
        <taxon>Myxococcia</taxon>
        <taxon>Myxococcales</taxon>
        <taxon>Cystobacterineae</taxon>
        <taxon>Archangiaceae</taxon>
        <taxon>Archangium</taxon>
    </lineage>
</organism>
<dbReference type="AlphaFoldDB" id="A0A084SZ36"/>
<dbReference type="GO" id="GO:0015288">
    <property type="term" value="F:porin activity"/>
    <property type="evidence" value="ECO:0007669"/>
    <property type="project" value="TreeGrafter"/>
</dbReference>
<keyword evidence="6" id="KW-0472">Membrane</keyword>
<evidence type="ECO:0000256" key="3">
    <source>
        <dbReference type="ARBA" id="ARBA00022448"/>
    </source>
</evidence>
<dbReference type="Pfam" id="PF02321">
    <property type="entry name" value="OEP"/>
    <property type="match status" value="2"/>
</dbReference>
<keyword evidence="7" id="KW-0998">Cell outer membrane</keyword>
<proteinExistence type="inferred from homology"/>
<dbReference type="InterPro" id="IPR003423">
    <property type="entry name" value="OMP_efflux"/>
</dbReference>
<dbReference type="GO" id="GO:0009279">
    <property type="term" value="C:cell outer membrane"/>
    <property type="evidence" value="ECO:0007669"/>
    <property type="project" value="UniProtKB-SubCell"/>
</dbReference>
<evidence type="ECO:0000256" key="8">
    <source>
        <dbReference type="SAM" id="MobiDB-lite"/>
    </source>
</evidence>
<keyword evidence="5" id="KW-0812">Transmembrane</keyword>
<dbReference type="Proteomes" id="UP000028547">
    <property type="component" value="Unassembled WGS sequence"/>
</dbReference>
<dbReference type="EMBL" id="JPMI01000043">
    <property type="protein sequence ID" value="KFA93721.1"/>
    <property type="molecule type" value="Genomic_DNA"/>
</dbReference>
<keyword evidence="3" id="KW-0813">Transport</keyword>
<evidence type="ECO:0000256" key="6">
    <source>
        <dbReference type="ARBA" id="ARBA00023136"/>
    </source>
</evidence>
<evidence type="ECO:0000256" key="4">
    <source>
        <dbReference type="ARBA" id="ARBA00022452"/>
    </source>
</evidence>
<dbReference type="PANTHER" id="PTHR30026">
    <property type="entry name" value="OUTER MEMBRANE PROTEIN TOLC"/>
    <property type="match status" value="1"/>
</dbReference>
<name>A0A084SZ36_9BACT</name>
<comment type="subcellular location">
    <subcellularLocation>
        <location evidence="1">Cell outer membrane</location>
    </subcellularLocation>
</comment>
<accession>A0A084SZ36</accession>